<evidence type="ECO:0000313" key="2">
    <source>
        <dbReference type="Proteomes" id="UP001526143"/>
    </source>
</evidence>
<reference evidence="1 2" key="1">
    <citation type="submission" date="2022-10" db="EMBL/GenBank/DDBJ databases">
        <title>Identification of biosynthetic pathway for the production of the potent trypsin inhibitor radiosumin.</title>
        <authorList>
            <person name="Fewer D.P."/>
            <person name="Delbaje E."/>
            <person name="Ouyang X."/>
            <person name="Agostino P.D."/>
            <person name="Wahlsten M."/>
            <person name="Jokela J."/>
            <person name="Permi P."/>
            <person name="Haapaniemi E."/>
            <person name="Koistinen H."/>
        </authorList>
    </citation>
    <scope>NUCLEOTIDE SEQUENCE [LARGE SCALE GENOMIC DNA]</scope>
    <source>
        <strain evidence="1 2">NIES-515</strain>
    </source>
</reference>
<evidence type="ECO:0000313" key="1">
    <source>
        <dbReference type="EMBL" id="MCV3212818.1"/>
    </source>
</evidence>
<organism evidence="1 2">
    <name type="scientific">Plectonema radiosum NIES-515</name>
    <dbReference type="NCBI Taxonomy" id="2986073"/>
    <lineage>
        <taxon>Bacteria</taxon>
        <taxon>Bacillati</taxon>
        <taxon>Cyanobacteriota</taxon>
        <taxon>Cyanophyceae</taxon>
        <taxon>Oscillatoriophycideae</taxon>
        <taxon>Oscillatoriales</taxon>
        <taxon>Microcoleaceae</taxon>
        <taxon>Plectonema</taxon>
    </lineage>
</organism>
<keyword evidence="2" id="KW-1185">Reference proteome</keyword>
<proteinExistence type="predicted"/>
<dbReference type="EMBL" id="JAOWRF010000069">
    <property type="protein sequence ID" value="MCV3212818.1"/>
    <property type="molecule type" value="Genomic_DNA"/>
</dbReference>
<comment type="caution">
    <text evidence="1">The sequence shown here is derived from an EMBL/GenBank/DDBJ whole genome shotgun (WGS) entry which is preliminary data.</text>
</comment>
<dbReference type="Proteomes" id="UP001526143">
    <property type="component" value="Unassembled WGS sequence"/>
</dbReference>
<accession>A0ABT3AUL4</accession>
<dbReference type="RefSeq" id="WP_263744325.1">
    <property type="nucleotide sequence ID" value="NZ_JAOWRF010000069.1"/>
</dbReference>
<sequence length="98" mass="11271">MIIAQIENQIRYVTNVNGETTDVLVPIELWQQLMSSINSDNVSGLAWIDEQEPKAQILAELQESVRQAAVGQTFPVSELWDYSRRRELSFFSKINRES</sequence>
<evidence type="ECO:0008006" key="3">
    <source>
        <dbReference type="Google" id="ProtNLM"/>
    </source>
</evidence>
<gene>
    <name evidence="1" type="ORF">OGM63_04625</name>
</gene>
<protein>
    <recommendedName>
        <fullName evidence="3">Prevent-host-death family protein</fullName>
    </recommendedName>
</protein>
<name>A0ABT3AUL4_9CYAN</name>